<feature type="transmembrane region" description="Helical" evidence="12">
    <location>
        <begin position="7"/>
        <end position="29"/>
    </location>
</feature>
<keyword evidence="7" id="KW-0949">S-adenosyl-L-methionine</keyword>
<evidence type="ECO:0000256" key="10">
    <source>
        <dbReference type="ARBA" id="ARBA00023136"/>
    </source>
</evidence>
<comment type="subcellular location">
    <subcellularLocation>
        <location evidence="2">Membrane</location>
        <topology evidence="2">Multi-pass membrane protein</topology>
    </subcellularLocation>
</comment>
<reference evidence="13 14" key="1">
    <citation type="journal article" date="2020" name="Microorganisms">
        <title>Osmotic Adaptation and Compatible Solute Biosynthesis of Phototrophic Bacteria as Revealed from Genome Analyses.</title>
        <authorList>
            <person name="Imhoff J.F."/>
            <person name="Rahn T."/>
            <person name="Kunzel S."/>
            <person name="Keller A."/>
            <person name="Neulinger S.C."/>
        </authorList>
    </citation>
    <scope>NUCLEOTIDE SEQUENCE [LARGE SCALE GENOMIC DNA]</scope>
    <source>
        <strain evidence="13 14">DSM 15382</strain>
    </source>
</reference>
<feature type="transmembrane region" description="Helical" evidence="12">
    <location>
        <begin position="41"/>
        <end position="63"/>
    </location>
</feature>
<feature type="transmembrane region" description="Helical" evidence="12">
    <location>
        <begin position="84"/>
        <end position="103"/>
    </location>
</feature>
<evidence type="ECO:0000256" key="2">
    <source>
        <dbReference type="ARBA" id="ARBA00004141"/>
    </source>
</evidence>
<evidence type="ECO:0000313" key="14">
    <source>
        <dbReference type="Proteomes" id="UP000697995"/>
    </source>
</evidence>
<name>A0ABS1D3U1_9PROT</name>
<evidence type="ECO:0000256" key="11">
    <source>
        <dbReference type="ARBA" id="ARBA00048134"/>
    </source>
</evidence>
<dbReference type="EC" id="2.1.1.334" evidence="4"/>
<gene>
    <name evidence="13" type="ORF">CKO45_25305</name>
</gene>
<comment type="catalytic activity">
    <reaction evidence="11">
        <text>methanethiol + S-adenosyl-L-methionine = dimethyl sulfide + S-adenosyl-L-homocysteine + H(+)</text>
        <dbReference type="Rhea" id="RHEA:50428"/>
        <dbReference type="ChEBI" id="CHEBI:15378"/>
        <dbReference type="ChEBI" id="CHEBI:16007"/>
        <dbReference type="ChEBI" id="CHEBI:17437"/>
        <dbReference type="ChEBI" id="CHEBI:57856"/>
        <dbReference type="ChEBI" id="CHEBI:59789"/>
        <dbReference type="EC" id="2.1.1.334"/>
    </reaction>
</comment>
<proteinExistence type="inferred from homology"/>
<protein>
    <recommendedName>
        <fullName evidence="4">methanethiol S-methyltransferase</fullName>
        <ecNumber evidence="4">2.1.1.334</ecNumber>
    </recommendedName>
</protein>
<comment type="function">
    <text evidence="1">Catalyzes the methylation of methanethiol (MeSH) to yield dimethylsulphide (DMS).</text>
</comment>
<keyword evidence="14" id="KW-1185">Reference proteome</keyword>
<dbReference type="Pfam" id="PF06966">
    <property type="entry name" value="DUF1295"/>
    <property type="match status" value="1"/>
</dbReference>
<comment type="caution">
    <text evidence="13">The sequence shown here is derived from an EMBL/GenBank/DDBJ whole genome shotgun (WGS) entry which is preliminary data.</text>
</comment>
<organism evidence="13 14">
    <name type="scientific">Paracraurococcus ruber</name>
    <dbReference type="NCBI Taxonomy" id="77675"/>
    <lineage>
        <taxon>Bacteria</taxon>
        <taxon>Pseudomonadati</taxon>
        <taxon>Pseudomonadota</taxon>
        <taxon>Alphaproteobacteria</taxon>
        <taxon>Acetobacterales</taxon>
        <taxon>Roseomonadaceae</taxon>
        <taxon>Paracraurococcus</taxon>
    </lineage>
</organism>
<keyword evidence="6" id="KW-0808">Transferase</keyword>
<evidence type="ECO:0000256" key="12">
    <source>
        <dbReference type="SAM" id="Phobius"/>
    </source>
</evidence>
<feature type="transmembrane region" description="Helical" evidence="12">
    <location>
        <begin position="123"/>
        <end position="150"/>
    </location>
</feature>
<evidence type="ECO:0000256" key="1">
    <source>
        <dbReference type="ARBA" id="ARBA00002096"/>
    </source>
</evidence>
<evidence type="ECO:0000313" key="13">
    <source>
        <dbReference type="EMBL" id="MBK1661530.1"/>
    </source>
</evidence>
<dbReference type="Proteomes" id="UP000697995">
    <property type="component" value="Unassembled WGS sequence"/>
</dbReference>
<keyword evidence="8 12" id="KW-0812">Transmembrane</keyword>
<evidence type="ECO:0000256" key="3">
    <source>
        <dbReference type="ARBA" id="ARBA00010631"/>
    </source>
</evidence>
<accession>A0ABS1D3U1</accession>
<dbReference type="PANTHER" id="PTHR31040">
    <property type="entry name" value="NURIM"/>
    <property type="match status" value="1"/>
</dbReference>
<keyword evidence="5" id="KW-0489">Methyltransferase</keyword>
<dbReference type="InterPro" id="IPR054700">
    <property type="entry name" value="MddA"/>
</dbReference>
<evidence type="ECO:0000256" key="6">
    <source>
        <dbReference type="ARBA" id="ARBA00022679"/>
    </source>
</evidence>
<dbReference type="EMBL" id="NRSG01000320">
    <property type="protein sequence ID" value="MBK1661530.1"/>
    <property type="molecule type" value="Genomic_DNA"/>
</dbReference>
<dbReference type="NCBIfam" id="NF045656">
    <property type="entry name" value="MeththiolMtaseMddA"/>
    <property type="match status" value="1"/>
</dbReference>
<dbReference type="InterPro" id="IPR033580">
    <property type="entry name" value="Nurim-like"/>
</dbReference>
<sequence length="262" mass="29301">MSRILGLLYGAACYVVFLATFLYAIGFVADVSVLPRSINHGGLVVPAGNALLVNLLLLTFFALQHSGMARQAFKRWLTRGMPASIERSTYVLCASLVLALLFWQWRPIPVPIWTVEGNIGAAVLLGVSGVGWLLVLTSTFLINHFELFGLHQVLRAFKGRPAPAAGFRTPLLYKLVRHPIYLGFILAFWATPLMTIGHLLFAAATTGYILLGIMLEERDLIALFGDEYRRYRTRVPMLFPWRRLMPLRRPTPPRPAVQDGLQ</sequence>
<evidence type="ECO:0000256" key="8">
    <source>
        <dbReference type="ARBA" id="ARBA00022692"/>
    </source>
</evidence>
<comment type="similarity">
    <text evidence="3">Belongs to the nurim family.</text>
</comment>
<evidence type="ECO:0000256" key="4">
    <source>
        <dbReference type="ARBA" id="ARBA00012149"/>
    </source>
</evidence>
<dbReference type="PANTHER" id="PTHR31040:SF1">
    <property type="entry name" value="NURIM"/>
    <property type="match status" value="1"/>
</dbReference>
<keyword evidence="9 12" id="KW-1133">Transmembrane helix</keyword>
<evidence type="ECO:0000256" key="7">
    <source>
        <dbReference type="ARBA" id="ARBA00022691"/>
    </source>
</evidence>
<dbReference type="RefSeq" id="WP_133220978.1">
    <property type="nucleotide sequence ID" value="NZ_NRSG01000320.1"/>
</dbReference>
<keyword evidence="10 12" id="KW-0472">Membrane</keyword>
<evidence type="ECO:0000256" key="9">
    <source>
        <dbReference type="ARBA" id="ARBA00022989"/>
    </source>
</evidence>
<dbReference type="Gene3D" id="1.20.120.1630">
    <property type="match status" value="1"/>
</dbReference>
<dbReference type="InterPro" id="IPR010721">
    <property type="entry name" value="UstE-like"/>
</dbReference>
<evidence type="ECO:0000256" key="5">
    <source>
        <dbReference type="ARBA" id="ARBA00022603"/>
    </source>
</evidence>